<dbReference type="InterPro" id="IPR038989">
    <property type="entry name" value="UbiJ"/>
</dbReference>
<dbReference type="EMBL" id="LR699119">
    <property type="protein sequence ID" value="VVC76869.1"/>
    <property type="molecule type" value="Genomic_DNA"/>
</dbReference>
<dbReference type="OrthoDB" id="9796077at2"/>
<dbReference type="HAMAP" id="MF_02215">
    <property type="entry name" value="UbiJ"/>
    <property type="match status" value="1"/>
</dbReference>
<name>A0A5E4PII9_9COXI</name>
<feature type="domain" description="SCP2" evidence="2">
    <location>
        <begin position="14"/>
        <end position="111"/>
    </location>
</feature>
<comment type="pathway">
    <text evidence="1">Cofactor biosynthesis; ubiquinone biosynthesis.</text>
</comment>
<evidence type="ECO:0000259" key="2">
    <source>
        <dbReference type="Pfam" id="PF02036"/>
    </source>
</evidence>
<evidence type="ECO:0000313" key="3">
    <source>
        <dbReference type="EMBL" id="VVC76869.1"/>
    </source>
</evidence>
<sequence length="207" mass="23900">MNQTFLNFLSRAMNACLDLDPDSRKRIKKMHGKCISIELLPLHFVFQCTFDDTAIHLHTGENQAAETRLRGTPLQMLGIMLNQENRQRFFAEDVVIEGNAELGQQVIELFDHLQIDWEEHLSRLIGDAPAYHAGRLMNRVQSWLKDTQDNLAMDINGYIHEEAKWLPAREALQDFFSEIDAIRMDVDRAEASILHLQSIISKKEDVQ</sequence>
<keyword evidence="4" id="KW-1185">Reference proteome</keyword>
<accession>A0A5E4PII9</accession>
<dbReference type="RefSeq" id="WP_148340152.1">
    <property type="nucleotide sequence ID" value="NZ_LR699119.1"/>
</dbReference>
<dbReference type="InterPro" id="IPR036527">
    <property type="entry name" value="SCP2_sterol-bd_dom_sf"/>
</dbReference>
<evidence type="ECO:0000256" key="1">
    <source>
        <dbReference type="HAMAP-Rule" id="MF_02215"/>
    </source>
</evidence>
<dbReference type="KEGG" id="asip:AQUSIP_21960"/>
<dbReference type="GO" id="GO:0005737">
    <property type="term" value="C:cytoplasm"/>
    <property type="evidence" value="ECO:0007669"/>
    <property type="project" value="UniProtKB-SubCell"/>
</dbReference>
<comment type="subcellular location">
    <subcellularLocation>
        <location evidence="1">Cytoplasm</location>
    </subcellularLocation>
</comment>
<reference evidence="3 4" key="1">
    <citation type="submission" date="2019-08" db="EMBL/GenBank/DDBJ databases">
        <authorList>
            <person name="Guy L."/>
        </authorList>
    </citation>
    <scope>NUCLEOTIDE SEQUENCE [LARGE SCALE GENOMIC DNA]</scope>
    <source>
        <strain evidence="3 4">SGT-108</strain>
    </source>
</reference>
<keyword evidence="1" id="KW-0963">Cytoplasm</keyword>
<dbReference type="GO" id="GO:0006744">
    <property type="term" value="P:ubiquinone biosynthetic process"/>
    <property type="evidence" value="ECO:0007669"/>
    <property type="project" value="UniProtKB-UniRule"/>
</dbReference>
<comment type="function">
    <text evidence="1">Required for ubiquinone (coenzyme Q) biosynthesis. Binds hydrophobic ubiquinone biosynthetic intermediates via its SCP2 domain and is essential for the stability of the Ubi complex. May constitute a docking platform where Ubi enzymes assemble and access their SCP2-bound polyprenyl substrates.</text>
</comment>
<protein>
    <recommendedName>
        <fullName evidence="1">Ubiquinone biosynthesis accessory factor UbiJ</fullName>
    </recommendedName>
</protein>
<organism evidence="3 4">
    <name type="scientific">Aquicella siphonis</name>
    <dbReference type="NCBI Taxonomy" id="254247"/>
    <lineage>
        <taxon>Bacteria</taxon>
        <taxon>Pseudomonadati</taxon>
        <taxon>Pseudomonadota</taxon>
        <taxon>Gammaproteobacteria</taxon>
        <taxon>Legionellales</taxon>
        <taxon>Coxiellaceae</taxon>
        <taxon>Aquicella</taxon>
    </lineage>
</organism>
<dbReference type="AlphaFoldDB" id="A0A5E4PII9"/>
<dbReference type="InterPro" id="IPR003033">
    <property type="entry name" value="SCP2_sterol-bd_dom"/>
</dbReference>
<evidence type="ECO:0000313" key="4">
    <source>
        <dbReference type="Proteomes" id="UP000324194"/>
    </source>
</evidence>
<dbReference type="Proteomes" id="UP000324194">
    <property type="component" value="Chromosome 1"/>
</dbReference>
<proteinExistence type="inferred from homology"/>
<dbReference type="PANTHER" id="PTHR38693:SF1">
    <property type="entry name" value="UBIQUINONE BIOSYNTHESIS ACCESSORY FACTOR UBIJ"/>
    <property type="match status" value="1"/>
</dbReference>
<keyword evidence="1" id="KW-0831">Ubiquinone biosynthesis</keyword>
<dbReference type="SUPFAM" id="SSF55718">
    <property type="entry name" value="SCP-like"/>
    <property type="match status" value="1"/>
</dbReference>
<dbReference type="Pfam" id="PF02036">
    <property type="entry name" value="SCP2"/>
    <property type="match status" value="1"/>
</dbReference>
<comment type="similarity">
    <text evidence="1">Belongs to the UbiJ family.</text>
</comment>
<dbReference type="UniPathway" id="UPA00232"/>
<dbReference type="PANTHER" id="PTHR38693">
    <property type="entry name" value="UBIQUINONE BIOSYNTHESIS PROTEIN UBIJ"/>
    <property type="match status" value="1"/>
</dbReference>
<gene>
    <name evidence="1" type="primary">ubiJ</name>
    <name evidence="3" type="ORF">AQUSIP_21960</name>
</gene>